<dbReference type="RefSeq" id="WP_354601265.1">
    <property type="nucleotide sequence ID" value="NZ_JBEWZI010000011.1"/>
</dbReference>
<accession>A0ABV2TLK0</accession>
<proteinExistence type="predicted"/>
<dbReference type="Proteomes" id="UP001549691">
    <property type="component" value="Unassembled WGS sequence"/>
</dbReference>
<evidence type="ECO:0000313" key="2">
    <source>
        <dbReference type="Proteomes" id="UP001549691"/>
    </source>
</evidence>
<reference evidence="1 2" key="1">
    <citation type="submission" date="2024-07" db="EMBL/GenBank/DDBJ databases">
        <title>Uliginosibacterium flavum JJ3220;KACC:17644.</title>
        <authorList>
            <person name="Kim M.K."/>
        </authorList>
    </citation>
    <scope>NUCLEOTIDE SEQUENCE [LARGE SCALE GENOMIC DNA]</scope>
    <source>
        <strain evidence="1 2">KACC:17644</strain>
    </source>
</reference>
<organism evidence="1 2">
    <name type="scientific">Uliginosibacterium flavum</name>
    <dbReference type="NCBI Taxonomy" id="1396831"/>
    <lineage>
        <taxon>Bacteria</taxon>
        <taxon>Pseudomonadati</taxon>
        <taxon>Pseudomonadota</taxon>
        <taxon>Betaproteobacteria</taxon>
        <taxon>Rhodocyclales</taxon>
        <taxon>Zoogloeaceae</taxon>
        <taxon>Uliginosibacterium</taxon>
    </lineage>
</organism>
<gene>
    <name evidence="1" type="ORF">ABXR19_11445</name>
</gene>
<protein>
    <submittedName>
        <fullName evidence="1">Uncharacterized protein</fullName>
    </submittedName>
</protein>
<keyword evidence="2" id="KW-1185">Reference proteome</keyword>
<dbReference type="EMBL" id="JBEWZI010000011">
    <property type="protein sequence ID" value="MET7014804.1"/>
    <property type="molecule type" value="Genomic_DNA"/>
</dbReference>
<name>A0ABV2TLK0_9RHOO</name>
<evidence type="ECO:0000313" key="1">
    <source>
        <dbReference type="EMBL" id="MET7014804.1"/>
    </source>
</evidence>
<sequence>MSELENQRGEALLISTEVARMLVALGVDWTDESQMRAIAREALAYQGSDSTQHLEPEDIEGRAKQKLFGLTALMLRTMEEGAELGEHVHGSEIWKALAKALWTEKGSGSPQ</sequence>
<comment type="caution">
    <text evidence="1">The sequence shown here is derived from an EMBL/GenBank/DDBJ whole genome shotgun (WGS) entry which is preliminary data.</text>
</comment>